<name>A0A8H6TDL2_MYCCL</name>
<evidence type="ECO:0000256" key="2">
    <source>
        <dbReference type="ARBA" id="ARBA00022771"/>
    </source>
</evidence>
<organism evidence="10 11">
    <name type="scientific">Mycena chlorophos</name>
    <name type="common">Agaric fungus</name>
    <name type="synonym">Agaricus chlorophos</name>
    <dbReference type="NCBI Taxonomy" id="658473"/>
    <lineage>
        <taxon>Eukaryota</taxon>
        <taxon>Fungi</taxon>
        <taxon>Dikarya</taxon>
        <taxon>Basidiomycota</taxon>
        <taxon>Agaricomycotina</taxon>
        <taxon>Agaricomycetes</taxon>
        <taxon>Agaricomycetidae</taxon>
        <taxon>Agaricales</taxon>
        <taxon>Marasmiineae</taxon>
        <taxon>Mycenaceae</taxon>
        <taxon>Mycena</taxon>
    </lineage>
</organism>
<dbReference type="SUPFAM" id="SSF57716">
    <property type="entry name" value="Glucocorticoid receptor-like (DNA-binding domain)"/>
    <property type="match status" value="1"/>
</dbReference>
<dbReference type="Gene3D" id="3.30.450.20">
    <property type="entry name" value="PAS domain"/>
    <property type="match status" value="1"/>
</dbReference>
<evidence type="ECO:0000256" key="7">
    <source>
        <dbReference type="SAM" id="MobiDB-lite"/>
    </source>
</evidence>
<dbReference type="SMART" id="SM00401">
    <property type="entry name" value="ZnF_GATA"/>
    <property type="match status" value="1"/>
</dbReference>
<evidence type="ECO:0000259" key="9">
    <source>
        <dbReference type="PROSITE" id="PS50114"/>
    </source>
</evidence>
<sequence length="616" mass="67456">MPAHPPHASPALPSLGQTRCYWALLNGSLQFIFVDPVFESHLSQQAQELIGKSLVSFVHPEEQASAQQDLDNVLDSRTLHGSVTRVRFSRLSRVRRELGYQGPQPTWDDAQKVALDPNYMAVDIVINWVAEGVVLCFLHAIDDLTPNDNDEFHPTEWTNWCGTPAFDQEHIQLLCRRLVVCAPSQTNMERVFQILANTPQKQLLISWPPDQEPRAPAARDFAKLVEDVQIGPDASGRNEDATPAKTSCTRRYKATQQAMGREVESIFIPHGSVIFACHKVNSPTSVTDMQQVAFNSPSYSAQTPYYDQHGAPYSLPASYNYLPQSTQPSHPAPYPQTASYSAGGQWSNGNSRSNNWPTQPPFLDTSGSNQRNISPPYSYTTPADGDGVPAPRRRVSPTAPARESAGNGRNSGIRPVGVLKCSSCKATSSPEWRKGPSGKKELCNACGLRYARSRAKKEGAQAQRKRKEKGLVVKRSDSATPPSATSASSYSALPHHYDDASFQPAGSPAASEAYPRLDDHHNTPSPPPSASNMNFVHYSTPVESHAHYQAGSFFAVPSPLSANPSMPSQDQASPMHSPATHSPSVPASFERERERDLIPPGPLSAEPRRRSILSQQ</sequence>
<reference evidence="10" key="1">
    <citation type="submission" date="2020-05" db="EMBL/GenBank/DDBJ databases">
        <title>Mycena genomes resolve the evolution of fungal bioluminescence.</title>
        <authorList>
            <person name="Tsai I.J."/>
        </authorList>
    </citation>
    <scope>NUCLEOTIDE SEQUENCE</scope>
    <source>
        <strain evidence="10">110903Hualien_Pintung</strain>
    </source>
</reference>
<gene>
    <name evidence="10" type="ORF">HMN09_00421800</name>
</gene>
<dbReference type="CDD" id="cd00202">
    <property type="entry name" value="ZnF_GATA"/>
    <property type="match status" value="1"/>
</dbReference>
<feature type="compositionally biased region" description="Low complexity" evidence="7">
    <location>
        <begin position="478"/>
        <end position="492"/>
    </location>
</feature>
<evidence type="ECO:0000256" key="1">
    <source>
        <dbReference type="ARBA" id="ARBA00022723"/>
    </source>
</evidence>
<dbReference type="InterPro" id="IPR000014">
    <property type="entry name" value="PAS"/>
</dbReference>
<feature type="compositionally biased region" description="Polar residues" evidence="7">
    <location>
        <begin position="365"/>
        <end position="381"/>
    </location>
</feature>
<dbReference type="CDD" id="cd00130">
    <property type="entry name" value="PAS"/>
    <property type="match status" value="1"/>
</dbReference>
<accession>A0A8H6TDL2</accession>
<evidence type="ECO:0000256" key="5">
    <source>
        <dbReference type="ARBA" id="ARBA00023163"/>
    </source>
</evidence>
<keyword evidence="11" id="KW-1185">Reference proteome</keyword>
<evidence type="ECO:0000256" key="3">
    <source>
        <dbReference type="ARBA" id="ARBA00022833"/>
    </source>
</evidence>
<dbReference type="InterPro" id="IPR000679">
    <property type="entry name" value="Znf_GATA"/>
</dbReference>
<dbReference type="GO" id="GO:0043565">
    <property type="term" value="F:sequence-specific DNA binding"/>
    <property type="evidence" value="ECO:0007669"/>
    <property type="project" value="InterPro"/>
</dbReference>
<protein>
    <recommendedName>
        <fullName evidence="12">GATA-type domain-containing protein</fullName>
    </recommendedName>
</protein>
<evidence type="ECO:0000313" key="10">
    <source>
        <dbReference type="EMBL" id="KAF7316880.1"/>
    </source>
</evidence>
<feature type="domain" description="GATA-type" evidence="9">
    <location>
        <begin position="419"/>
        <end position="475"/>
    </location>
</feature>
<dbReference type="Pfam" id="PF00320">
    <property type="entry name" value="GATA"/>
    <property type="match status" value="1"/>
</dbReference>
<feature type="compositionally biased region" description="Polar residues" evidence="7">
    <location>
        <begin position="336"/>
        <end position="357"/>
    </location>
</feature>
<dbReference type="InterPro" id="IPR013088">
    <property type="entry name" value="Znf_NHR/GATA"/>
</dbReference>
<proteinExistence type="predicted"/>
<feature type="compositionally biased region" description="Polar residues" evidence="7">
    <location>
        <begin position="560"/>
        <end position="585"/>
    </location>
</feature>
<dbReference type="PROSITE" id="PS50112">
    <property type="entry name" value="PAS"/>
    <property type="match status" value="1"/>
</dbReference>
<dbReference type="PANTHER" id="PTHR47172">
    <property type="entry name" value="OS01G0976800 PROTEIN"/>
    <property type="match status" value="1"/>
</dbReference>
<feature type="region of interest" description="Disordered" evidence="7">
    <location>
        <begin position="453"/>
        <end position="535"/>
    </location>
</feature>
<dbReference type="PROSITE" id="PS00344">
    <property type="entry name" value="GATA_ZN_FINGER_1"/>
    <property type="match status" value="1"/>
</dbReference>
<keyword evidence="2 6" id="KW-0863">Zinc-finger</keyword>
<dbReference type="Proteomes" id="UP000613580">
    <property type="component" value="Unassembled WGS sequence"/>
</dbReference>
<evidence type="ECO:0000259" key="8">
    <source>
        <dbReference type="PROSITE" id="PS50112"/>
    </source>
</evidence>
<dbReference type="AlphaFoldDB" id="A0A8H6TDL2"/>
<dbReference type="EMBL" id="JACAZE010000005">
    <property type="protein sequence ID" value="KAF7316880.1"/>
    <property type="molecule type" value="Genomic_DNA"/>
</dbReference>
<keyword evidence="3" id="KW-0862">Zinc</keyword>
<keyword evidence="5" id="KW-0804">Transcription</keyword>
<feature type="region of interest" description="Disordered" evidence="7">
    <location>
        <begin position="555"/>
        <end position="616"/>
    </location>
</feature>
<evidence type="ECO:0000256" key="4">
    <source>
        <dbReference type="ARBA" id="ARBA00023015"/>
    </source>
</evidence>
<comment type="caution">
    <text evidence="10">The sequence shown here is derived from an EMBL/GenBank/DDBJ whole genome shotgun (WGS) entry which is preliminary data.</text>
</comment>
<dbReference type="PANTHER" id="PTHR47172:SF24">
    <property type="entry name" value="GATA ZINC FINGER DOMAIN-CONTAINING PROTEIN 14-RELATED"/>
    <property type="match status" value="1"/>
</dbReference>
<dbReference type="PROSITE" id="PS50114">
    <property type="entry name" value="GATA_ZN_FINGER_2"/>
    <property type="match status" value="1"/>
</dbReference>
<dbReference type="InterPro" id="IPR035965">
    <property type="entry name" value="PAS-like_dom_sf"/>
</dbReference>
<evidence type="ECO:0000256" key="6">
    <source>
        <dbReference type="PROSITE-ProRule" id="PRU00094"/>
    </source>
</evidence>
<keyword evidence="1" id="KW-0479">Metal-binding</keyword>
<dbReference type="SMART" id="SM00091">
    <property type="entry name" value="PAS"/>
    <property type="match status" value="1"/>
</dbReference>
<dbReference type="SUPFAM" id="SSF55785">
    <property type="entry name" value="PYP-like sensor domain (PAS domain)"/>
    <property type="match status" value="1"/>
</dbReference>
<dbReference type="Gene3D" id="3.30.50.10">
    <property type="entry name" value="Erythroid Transcription Factor GATA-1, subunit A"/>
    <property type="match status" value="1"/>
</dbReference>
<keyword evidence="4" id="KW-0805">Transcription regulation</keyword>
<feature type="region of interest" description="Disordered" evidence="7">
    <location>
        <begin position="322"/>
        <end position="416"/>
    </location>
</feature>
<evidence type="ECO:0000313" key="11">
    <source>
        <dbReference type="Proteomes" id="UP000613580"/>
    </source>
</evidence>
<feature type="domain" description="PAS" evidence="8">
    <location>
        <begin position="26"/>
        <end position="77"/>
    </location>
</feature>
<dbReference type="GO" id="GO:0006355">
    <property type="term" value="P:regulation of DNA-templated transcription"/>
    <property type="evidence" value="ECO:0007669"/>
    <property type="project" value="InterPro"/>
</dbReference>
<dbReference type="GO" id="GO:0008270">
    <property type="term" value="F:zinc ion binding"/>
    <property type="evidence" value="ECO:0007669"/>
    <property type="project" value="UniProtKB-KW"/>
</dbReference>
<evidence type="ECO:0008006" key="12">
    <source>
        <dbReference type="Google" id="ProtNLM"/>
    </source>
</evidence>
<dbReference type="OrthoDB" id="2162994at2759"/>